<dbReference type="InterPro" id="IPR029479">
    <property type="entry name" value="Nitroreductase"/>
</dbReference>
<dbReference type="Pfam" id="PF00881">
    <property type="entry name" value="Nitroreductase"/>
    <property type="match status" value="1"/>
</dbReference>
<dbReference type="EMBL" id="SGBB01000003">
    <property type="protein sequence ID" value="RZD19039.1"/>
    <property type="molecule type" value="Genomic_DNA"/>
</dbReference>
<name>A0A519BP96_9DELT</name>
<accession>A0A519BP96</accession>
<keyword evidence="5" id="KW-0560">Oxidoreductase</keyword>
<evidence type="ECO:0000256" key="2">
    <source>
        <dbReference type="ARBA" id="ARBA00007118"/>
    </source>
</evidence>
<comment type="similarity">
    <text evidence="2">Belongs to the nitroreductase family.</text>
</comment>
<dbReference type="PANTHER" id="PTHR43673:SF2">
    <property type="entry name" value="NITROREDUCTASE"/>
    <property type="match status" value="1"/>
</dbReference>
<dbReference type="InterPro" id="IPR000415">
    <property type="entry name" value="Nitroreductase-like"/>
</dbReference>
<keyword evidence="4" id="KW-0288">FMN</keyword>
<feature type="domain" description="Nitroreductase" evidence="6">
    <location>
        <begin position="7"/>
        <end position="195"/>
    </location>
</feature>
<proteinExistence type="inferred from homology"/>
<evidence type="ECO:0000313" key="8">
    <source>
        <dbReference type="Proteomes" id="UP000319296"/>
    </source>
</evidence>
<sequence length="220" mass="25273">MELIEAITTRASKRKFKDQPIPHEIINKILTISLRAPSWANSQPWEIAVSTGKTSDIIKSRIYKSASNDDPGNPDFPFPVLWPEKQSKNMFETGKHRYESLKISRDDNDKRKEITLSNYLFFGSQTAIFIYMDENLGCWSMLDCGILLQNILLCVNDFGLGACPQAYLVRYPDVLRDAFNLSSSKKFVVGISIGYYDEKEDINNIYTSRNDLNEIVKFYD</sequence>
<protein>
    <recommendedName>
        <fullName evidence="6">Nitroreductase domain-containing protein</fullName>
    </recommendedName>
</protein>
<evidence type="ECO:0000256" key="3">
    <source>
        <dbReference type="ARBA" id="ARBA00022630"/>
    </source>
</evidence>
<evidence type="ECO:0000313" key="7">
    <source>
        <dbReference type="EMBL" id="RZD19039.1"/>
    </source>
</evidence>
<comment type="caution">
    <text evidence="7">The sequence shown here is derived from an EMBL/GenBank/DDBJ whole genome shotgun (WGS) entry which is preliminary data.</text>
</comment>
<evidence type="ECO:0000256" key="5">
    <source>
        <dbReference type="ARBA" id="ARBA00023002"/>
    </source>
</evidence>
<reference evidence="7 8" key="1">
    <citation type="journal article" date="2019" name="ISME J.">
        <title>Insights into ecological role of a new deltaproteobacterial order Candidatus Acidulodesulfobacterales by metagenomics and metatranscriptomics.</title>
        <authorList>
            <person name="Tan S."/>
            <person name="Liu J."/>
            <person name="Fang Y."/>
            <person name="Hedlund B.P."/>
            <person name="Lian Z.H."/>
            <person name="Huang L.Y."/>
            <person name="Li J.T."/>
            <person name="Huang L.N."/>
            <person name="Li W.J."/>
            <person name="Jiang H.C."/>
            <person name="Dong H.L."/>
            <person name="Shu W.S."/>
        </authorList>
    </citation>
    <scope>NUCLEOTIDE SEQUENCE [LARGE SCALE GENOMIC DNA]</scope>
    <source>
        <strain evidence="7">AP1</strain>
    </source>
</reference>
<dbReference type="AlphaFoldDB" id="A0A519BP96"/>
<dbReference type="GO" id="GO:0016491">
    <property type="term" value="F:oxidoreductase activity"/>
    <property type="evidence" value="ECO:0007669"/>
    <property type="project" value="UniProtKB-KW"/>
</dbReference>
<organism evidence="7 8">
    <name type="scientific">Candidatus Acididesulfobacter diazotrophicus</name>
    <dbReference type="NCBI Taxonomy" id="2597226"/>
    <lineage>
        <taxon>Bacteria</taxon>
        <taxon>Deltaproteobacteria</taxon>
        <taxon>Candidatus Acidulodesulfobacterales</taxon>
        <taxon>Candidatus Acididesulfobacter</taxon>
    </lineage>
</organism>
<dbReference type="Gene3D" id="3.40.109.10">
    <property type="entry name" value="NADH Oxidase"/>
    <property type="match status" value="1"/>
</dbReference>
<evidence type="ECO:0000256" key="4">
    <source>
        <dbReference type="ARBA" id="ARBA00022643"/>
    </source>
</evidence>
<dbReference type="PANTHER" id="PTHR43673">
    <property type="entry name" value="NAD(P)H NITROREDUCTASE YDGI-RELATED"/>
    <property type="match status" value="1"/>
</dbReference>
<evidence type="ECO:0000256" key="1">
    <source>
        <dbReference type="ARBA" id="ARBA00001917"/>
    </source>
</evidence>
<dbReference type="CDD" id="cd02136">
    <property type="entry name" value="PnbA_NfnB-like"/>
    <property type="match status" value="1"/>
</dbReference>
<dbReference type="SUPFAM" id="SSF55469">
    <property type="entry name" value="FMN-dependent nitroreductase-like"/>
    <property type="match status" value="1"/>
</dbReference>
<gene>
    <name evidence="7" type="ORF">EVG15_02750</name>
</gene>
<evidence type="ECO:0000259" key="6">
    <source>
        <dbReference type="Pfam" id="PF00881"/>
    </source>
</evidence>
<keyword evidence="3" id="KW-0285">Flavoprotein</keyword>
<dbReference type="Proteomes" id="UP000319296">
    <property type="component" value="Unassembled WGS sequence"/>
</dbReference>
<comment type="cofactor">
    <cofactor evidence="1">
        <name>FMN</name>
        <dbReference type="ChEBI" id="CHEBI:58210"/>
    </cofactor>
</comment>